<dbReference type="InterPro" id="IPR036259">
    <property type="entry name" value="MFS_trans_sf"/>
</dbReference>
<organism evidence="10 11">
    <name type="scientific">Neptunomonas marina</name>
    <dbReference type="NCBI Taxonomy" id="1815562"/>
    <lineage>
        <taxon>Bacteria</taxon>
        <taxon>Pseudomonadati</taxon>
        <taxon>Pseudomonadota</taxon>
        <taxon>Gammaproteobacteria</taxon>
        <taxon>Oceanospirillales</taxon>
        <taxon>Oceanospirillaceae</taxon>
        <taxon>Neptunomonas</taxon>
    </lineage>
</organism>
<feature type="transmembrane region" description="Helical" evidence="8">
    <location>
        <begin position="166"/>
        <end position="186"/>
    </location>
</feature>
<feature type="transmembrane region" description="Helical" evidence="8">
    <location>
        <begin position="46"/>
        <end position="66"/>
    </location>
</feature>
<keyword evidence="11" id="KW-1185">Reference proteome</keyword>
<evidence type="ECO:0000256" key="2">
    <source>
        <dbReference type="ARBA" id="ARBA00008335"/>
    </source>
</evidence>
<dbReference type="PANTHER" id="PTHR43271">
    <property type="entry name" value="BLL2771 PROTEIN"/>
    <property type="match status" value="1"/>
</dbReference>
<comment type="subcellular location">
    <subcellularLocation>
        <location evidence="1">Cell membrane</location>
        <topology evidence="1">Multi-pass membrane protein</topology>
    </subcellularLocation>
</comment>
<dbReference type="AlphaFoldDB" id="A0A437QA96"/>
<feature type="transmembrane region" description="Helical" evidence="8">
    <location>
        <begin position="78"/>
        <end position="97"/>
    </location>
</feature>
<evidence type="ECO:0000256" key="7">
    <source>
        <dbReference type="ARBA" id="ARBA00023136"/>
    </source>
</evidence>
<dbReference type="GO" id="GO:0005886">
    <property type="term" value="C:plasma membrane"/>
    <property type="evidence" value="ECO:0007669"/>
    <property type="project" value="UniProtKB-SubCell"/>
</dbReference>
<evidence type="ECO:0000256" key="6">
    <source>
        <dbReference type="ARBA" id="ARBA00022989"/>
    </source>
</evidence>
<dbReference type="InterPro" id="IPR020846">
    <property type="entry name" value="MFS_dom"/>
</dbReference>
<comment type="caution">
    <text evidence="10">The sequence shown here is derived from an EMBL/GenBank/DDBJ whole genome shotgun (WGS) entry which is preliminary data.</text>
</comment>
<proteinExistence type="inferred from homology"/>
<evidence type="ECO:0000256" key="1">
    <source>
        <dbReference type="ARBA" id="ARBA00004651"/>
    </source>
</evidence>
<keyword evidence="3" id="KW-0813">Transport</keyword>
<dbReference type="SUPFAM" id="SSF103473">
    <property type="entry name" value="MFS general substrate transporter"/>
    <property type="match status" value="1"/>
</dbReference>
<evidence type="ECO:0000256" key="5">
    <source>
        <dbReference type="ARBA" id="ARBA00022692"/>
    </source>
</evidence>
<feature type="transmembrane region" description="Helical" evidence="8">
    <location>
        <begin position="248"/>
        <end position="268"/>
    </location>
</feature>
<keyword evidence="6 8" id="KW-1133">Transmembrane helix</keyword>
<reference evidence="10 11" key="1">
    <citation type="submission" date="2019-01" db="EMBL/GenBank/DDBJ databases">
        <authorList>
            <person name="Chen W.-M."/>
        </authorList>
    </citation>
    <scope>NUCLEOTIDE SEQUENCE [LARGE SCALE GENOMIC DNA]</scope>
    <source>
        <strain evidence="10 11">HPM-16</strain>
    </source>
</reference>
<evidence type="ECO:0000256" key="3">
    <source>
        <dbReference type="ARBA" id="ARBA00022448"/>
    </source>
</evidence>
<dbReference type="RefSeq" id="WP_127693337.1">
    <property type="nucleotide sequence ID" value="NZ_SACQ01000002.1"/>
</dbReference>
<dbReference type="GO" id="GO:0022857">
    <property type="term" value="F:transmembrane transporter activity"/>
    <property type="evidence" value="ECO:0007669"/>
    <property type="project" value="InterPro"/>
</dbReference>
<protein>
    <submittedName>
        <fullName evidence="10">MFS transporter</fullName>
    </submittedName>
</protein>
<feature type="transmembrane region" description="Helical" evidence="8">
    <location>
        <begin position="304"/>
        <end position="326"/>
    </location>
</feature>
<dbReference type="EMBL" id="SACQ01000002">
    <property type="protein sequence ID" value="RVU31478.1"/>
    <property type="molecule type" value="Genomic_DNA"/>
</dbReference>
<sequence>MIDAGSREFWRATLALCLGSFMIFANVYVTQPLLPTLAEAFEISELQASMSLTVTTLTLGLSLLVYGPLSDVVGRKSVMVTSMVGAVLTTFLLSYVSNYDQLLLLRALQGLCLGGLPAIAVAYMGDEFRHKAMVLAVGFYISGNSLGGIGGRLIGGLAAQWLGWEHVFGVMAVMSLALLAIFVWLLPRSQHFAPRPLCMRALATPLMGHMRNPLLLIAYIIGGLNMLIFVNQYSFITFVLAEAPYSLSSGWLGMLFLTYLSGTIGSSIAGRVAQRVAQPIIMLVGIGILMTGTLVTLLPGITAILMGFLLNALGFFVAHSAASSWVSHRASVAKASASSLYLVFYYLGSSLGSFYLQPFWQWAGWQGVVVGSLVVLSLSLFAVCLLRVVSVRQGAASHTALV</sequence>
<evidence type="ECO:0000259" key="9">
    <source>
        <dbReference type="PROSITE" id="PS50850"/>
    </source>
</evidence>
<dbReference type="PANTHER" id="PTHR43271:SF1">
    <property type="entry name" value="INNER MEMBRANE TRANSPORT PROTEIN YNFM"/>
    <property type="match status" value="1"/>
</dbReference>
<gene>
    <name evidence="10" type="ORF">EOE65_05725</name>
</gene>
<dbReference type="CDD" id="cd17324">
    <property type="entry name" value="MFS_NepI_like"/>
    <property type="match status" value="1"/>
</dbReference>
<evidence type="ECO:0000313" key="10">
    <source>
        <dbReference type="EMBL" id="RVU31478.1"/>
    </source>
</evidence>
<feature type="transmembrane region" description="Helical" evidence="8">
    <location>
        <begin position="280"/>
        <end position="298"/>
    </location>
</feature>
<feature type="transmembrane region" description="Helical" evidence="8">
    <location>
        <begin position="103"/>
        <end position="125"/>
    </location>
</feature>
<feature type="transmembrane region" description="Helical" evidence="8">
    <location>
        <begin position="338"/>
        <end position="356"/>
    </location>
</feature>
<name>A0A437QA96_9GAMM</name>
<dbReference type="Pfam" id="PF07690">
    <property type="entry name" value="MFS_1"/>
    <property type="match status" value="1"/>
</dbReference>
<dbReference type="InterPro" id="IPR011701">
    <property type="entry name" value="MFS"/>
</dbReference>
<dbReference type="Proteomes" id="UP000282818">
    <property type="component" value="Unassembled WGS sequence"/>
</dbReference>
<feature type="domain" description="Major facilitator superfamily (MFS) profile" evidence="9">
    <location>
        <begin position="12"/>
        <end position="390"/>
    </location>
</feature>
<feature type="transmembrane region" description="Helical" evidence="8">
    <location>
        <begin position="214"/>
        <end position="236"/>
    </location>
</feature>
<evidence type="ECO:0000313" key="11">
    <source>
        <dbReference type="Proteomes" id="UP000282818"/>
    </source>
</evidence>
<keyword evidence="5 8" id="KW-0812">Transmembrane</keyword>
<feature type="transmembrane region" description="Helical" evidence="8">
    <location>
        <begin position="368"/>
        <end position="389"/>
    </location>
</feature>
<feature type="transmembrane region" description="Helical" evidence="8">
    <location>
        <begin position="12"/>
        <end position="34"/>
    </location>
</feature>
<comment type="similarity">
    <text evidence="2">Belongs to the major facilitator superfamily.</text>
</comment>
<evidence type="ECO:0000256" key="8">
    <source>
        <dbReference type="SAM" id="Phobius"/>
    </source>
</evidence>
<dbReference type="Gene3D" id="1.20.1250.20">
    <property type="entry name" value="MFS general substrate transporter like domains"/>
    <property type="match status" value="1"/>
</dbReference>
<keyword evidence="4" id="KW-1003">Cell membrane</keyword>
<dbReference type="PROSITE" id="PS50850">
    <property type="entry name" value="MFS"/>
    <property type="match status" value="1"/>
</dbReference>
<feature type="transmembrane region" description="Helical" evidence="8">
    <location>
        <begin position="132"/>
        <end position="154"/>
    </location>
</feature>
<accession>A0A437QA96</accession>
<evidence type="ECO:0000256" key="4">
    <source>
        <dbReference type="ARBA" id="ARBA00022475"/>
    </source>
</evidence>
<keyword evidence="7 8" id="KW-0472">Membrane</keyword>